<dbReference type="OrthoDB" id="6973801at2"/>
<dbReference type="HOGENOM" id="CLU_1224345_0_0_5"/>
<reference evidence="2 3" key="1">
    <citation type="submission" date="2007-07" db="EMBL/GenBank/DDBJ databases">
        <title>Complete sequence of chromosome of Xanthobacter autotrophicus Py2.</title>
        <authorList>
            <consortium name="US DOE Joint Genome Institute"/>
            <person name="Copeland A."/>
            <person name="Lucas S."/>
            <person name="Lapidus A."/>
            <person name="Barry K."/>
            <person name="Glavina del Rio T."/>
            <person name="Hammon N."/>
            <person name="Israni S."/>
            <person name="Dalin E."/>
            <person name="Tice H."/>
            <person name="Pitluck S."/>
            <person name="Sims D."/>
            <person name="Brettin T."/>
            <person name="Bruce D."/>
            <person name="Detter J.C."/>
            <person name="Han C."/>
            <person name="Tapia R."/>
            <person name="Brainard J."/>
            <person name="Schmutz J."/>
            <person name="Larimer F."/>
            <person name="Land M."/>
            <person name="Hauser L."/>
            <person name="Kyrpides N."/>
            <person name="Kim E."/>
            <person name="Ensigns S.A."/>
            <person name="Richardson P."/>
        </authorList>
    </citation>
    <scope>NUCLEOTIDE SEQUENCE [LARGE SCALE GENOMIC DNA]</scope>
    <source>
        <strain evidence="3">ATCC BAA-1158 / Py2</strain>
    </source>
</reference>
<evidence type="ECO:0000313" key="3">
    <source>
        <dbReference type="Proteomes" id="UP000002417"/>
    </source>
</evidence>
<dbReference type="EMBL" id="CP000781">
    <property type="protein sequence ID" value="ABS65788.1"/>
    <property type="molecule type" value="Genomic_DNA"/>
</dbReference>
<proteinExistence type="predicted"/>
<keyword evidence="3" id="KW-1185">Reference proteome</keyword>
<organism evidence="2 3">
    <name type="scientific">Xanthobacter autotrophicus (strain ATCC BAA-1158 / Py2)</name>
    <dbReference type="NCBI Taxonomy" id="78245"/>
    <lineage>
        <taxon>Bacteria</taxon>
        <taxon>Pseudomonadati</taxon>
        <taxon>Pseudomonadota</taxon>
        <taxon>Alphaproteobacteria</taxon>
        <taxon>Hyphomicrobiales</taxon>
        <taxon>Xanthobacteraceae</taxon>
        <taxon>Xanthobacter</taxon>
    </lineage>
</organism>
<dbReference type="AlphaFoldDB" id="A7ICP5"/>
<evidence type="ECO:0000313" key="2">
    <source>
        <dbReference type="EMBL" id="ABS65788.1"/>
    </source>
</evidence>
<sequence>MNALAKAFEGEPKTEFGVEDGQTVITVSMRHLRPAEAKEADWESTLAALACVGVSFWIGYEAMAVTEGAVTLFMAGLLGRPVARWQMREWSRGTAIVKFTPDYIWFRKPKLVDFSGEWQWFDRRHPHRFVLIQHEKARAENDEIEHQVRNSPGRRVTRYYSDTWCVVLEYLGQRFDLAEVMGERQATAMLDRLSLCDEYIAGLDSPQERLPMSPQDEWPGSNGAVP</sequence>
<gene>
    <name evidence="2" type="ordered locus">Xaut_0532</name>
</gene>
<evidence type="ECO:0000256" key="1">
    <source>
        <dbReference type="SAM" id="MobiDB-lite"/>
    </source>
</evidence>
<dbReference type="STRING" id="78245.Xaut_0532"/>
<dbReference type="eggNOG" id="ENOG502ZSBI">
    <property type="taxonomic scope" value="Bacteria"/>
</dbReference>
<feature type="region of interest" description="Disordered" evidence="1">
    <location>
        <begin position="206"/>
        <end position="226"/>
    </location>
</feature>
<name>A7ICP5_XANP2</name>
<dbReference type="KEGG" id="xau:Xaut_0532"/>
<accession>A7ICP5</accession>
<dbReference type="Proteomes" id="UP000002417">
    <property type="component" value="Chromosome"/>
</dbReference>
<protein>
    <submittedName>
        <fullName evidence="2">Uncharacterized protein</fullName>
    </submittedName>
</protein>